<organism evidence="12 13">
    <name type="scientific">Pristionchus entomophagus</name>
    <dbReference type="NCBI Taxonomy" id="358040"/>
    <lineage>
        <taxon>Eukaryota</taxon>
        <taxon>Metazoa</taxon>
        <taxon>Ecdysozoa</taxon>
        <taxon>Nematoda</taxon>
        <taxon>Chromadorea</taxon>
        <taxon>Rhabditida</taxon>
        <taxon>Rhabditina</taxon>
        <taxon>Diplogasteromorpha</taxon>
        <taxon>Diplogasteroidea</taxon>
        <taxon>Neodiplogasteridae</taxon>
        <taxon>Pristionchus</taxon>
    </lineage>
</organism>
<sequence length="684" mass="78557">MHRAFFSPPAFTFDDRVVIGEGSFGKVFFGTLTATKTPICVKVTKDVSDHSFEREFELLAKLKGQEAIIQTHGYMDTGSFRCIVLERANGALEHLLNLPRHSLGLPMQTVLDLVGDLAKALTVLFEMKVAHRDIKPMNILYFTDRDSPRIGERYSFKLCDFGGSRSVMDVEYSFQTIGGTLHYMAPQMLARYLRSHDKPSMNAEKTDLWSLGITLYRCVTGRLPFDPRPFSPHKLLRMIDERPNNRIIAYRGNKFEEKLQAVIHPRWFLDTMTVMIRLLLHQKNSENIALLMGELAKLRSRVVYNVRRNVFYINHPQLDEKHMWFMDEWKLKPAQVDVDDEARVCVLNEEKEVRFLGAGGPDRFSKSQYDNVNMTWRRQQDEKWLRLRKAAPLSEINDVPGGFLIVCERPLDRMRRAPQATSPKELTRQIEENFVSLTPEACAGIAHYDLLALQEFIENVHRISYTIESQRRVAIKKMKEALDRSLLRPTTELRDRAVVTFKTRTPEEFKMFDDLQEATLVVYNCLQILEDLDEKRSATRAEENKKKKQELIAMAKYIATAERNLQEAVVKNCKMMMSSLRRIIEFNELADNLEAEIDGRPLPHDLSPGPTIHHVISKNDLRYEAPPGNVPRPGSPRKFTPPGSNPSSNANSPVPLSSSEVKPPWIEKRLLKSAQKAEAMCKVS</sequence>
<evidence type="ECO:0000256" key="6">
    <source>
        <dbReference type="ARBA" id="ARBA00022741"/>
    </source>
</evidence>
<dbReference type="Pfam" id="PF00069">
    <property type="entry name" value="Pkinase"/>
    <property type="match status" value="1"/>
</dbReference>
<keyword evidence="3" id="KW-0963">Cytoplasm</keyword>
<evidence type="ECO:0000256" key="1">
    <source>
        <dbReference type="ARBA" id="ARBA00004496"/>
    </source>
</evidence>
<feature type="domain" description="Protein kinase" evidence="11">
    <location>
        <begin position="13"/>
        <end position="318"/>
    </location>
</feature>
<dbReference type="AlphaFoldDB" id="A0AAV5TD30"/>
<dbReference type="EMBL" id="BTSX01000003">
    <property type="protein sequence ID" value="GMS90330.1"/>
    <property type="molecule type" value="Genomic_DNA"/>
</dbReference>
<keyword evidence="8" id="KW-0067">ATP-binding</keyword>
<proteinExistence type="predicted"/>
<evidence type="ECO:0000256" key="5">
    <source>
        <dbReference type="ARBA" id="ARBA00022679"/>
    </source>
</evidence>
<evidence type="ECO:0000256" key="7">
    <source>
        <dbReference type="ARBA" id="ARBA00022777"/>
    </source>
</evidence>
<keyword evidence="7" id="KW-0418">Kinase</keyword>
<evidence type="ECO:0000256" key="2">
    <source>
        <dbReference type="ARBA" id="ARBA00012442"/>
    </source>
</evidence>
<dbReference type="EC" id="2.7.11.10" evidence="2"/>
<comment type="caution">
    <text evidence="12">The sequence shown here is derived from an EMBL/GenBank/DDBJ whole genome shotgun (WGS) entry which is preliminary data.</text>
</comment>
<reference evidence="12" key="1">
    <citation type="submission" date="2023-10" db="EMBL/GenBank/DDBJ databases">
        <title>Genome assembly of Pristionchus species.</title>
        <authorList>
            <person name="Yoshida K."/>
            <person name="Sommer R.J."/>
        </authorList>
    </citation>
    <scope>NUCLEOTIDE SEQUENCE</scope>
    <source>
        <strain evidence="12">RS0144</strain>
    </source>
</reference>
<dbReference type="Proteomes" id="UP001432027">
    <property type="component" value="Unassembled WGS sequence"/>
</dbReference>
<dbReference type="InterPro" id="IPR011009">
    <property type="entry name" value="Kinase-like_dom_sf"/>
</dbReference>
<keyword evidence="5" id="KW-0808">Transferase</keyword>
<dbReference type="GO" id="GO:0033209">
    <property type="term" value="P:tumor necrosis factor-mediated signaling pathway"/>
    <property type="evidence" value="ECO:0007669"/>
    <property type="project" value="TreeGrafter"/>
</dbReference>
<keyword evidence="6" id="KW-0547">Nucleotide-binding</keyword>
<evidence type="ECO:0000256" key="4">
    <source>
        <dbReference type="ARBA" id="ARBA00022527"/>
    </source>
</evidence>
<dbReference type="GO" id="GO:0008385">
    <property type="term" value="C:IkappaB kinase complex"/>
    <property type="evidence" value="ECO:0007669"/>
    <property type="project" value="TreeGrafter"/>
</dbReference>
<dbReference type="PANTHER" id="PTHR22969">
    <property type="entry name" value="IKB KINASE"/>
    <property type="match status" value="1"/>
</dbReference>
<evidence type="ECO:0000259" key="11">
    <source>
        <dbReference type="PROSITE" id="PS50011"/>
    </source>
</evidence>
<name>A0AAV5TD30_9BILA</name>
<dbReference type="SMART" id="SM00220">
    <property type="entry name" value="S_TKc"/>
    <property type="match status" value="1"/>
</dbReference>
<dbReference type="InterPro" id="IPR051180">
    <property type="entry name" value="IKK"/>
</dbReference>
<accession>A0AAV5TD30</accession>
<dbReference type="PANTHER" id="PTHR22969:SF17">
    <property type="entry name" value="INHIBITOR OF NUCLEAR FACTOR KAPPA-B KINASE SUBUNIT BETA"/>
    <property type="match status" value="1"/>
</dbReference>
<evidence type="ECO:0000256" key="10">
    <source>
        <dbReference type="SAM" id="MobiDB-lite"/>
    </source>
</evidence>
<evidence type="ECO:0000256" key="8">
    <source>
        <dbReference type="ARBA" id="ARBA00022840"/>
    </source>
</evidence>
<dbReference type="SUPFAM" id="SSF56112">
    <property type="entry name" value="Protein kinase-like (PK-like)"/>
    <property type="match status" value="1"/>
</dbReference>
<evidence type="ECO:0000256" key="3">
    <source>
        <dbReference type="ARBA" id="ARBA00022490"/>
    </source>
</evidence>
<gene>
    <name evidence="12" type="ORF">PENTCL1PPCAC_12505</name>
</gene>
<dbReference type="GO" id="GO:0005524">
    <property type="term" value="F:ATP binding"/>
    <property type="evidence" value="ECO:0007669"/>
    <property type="project" value="UniProtKB-KW"/>
</dbReference>
<dbReference type="CDD" id="cd00180">
    <property type="entry name" value="PKc"/>
    <property type="match status" value="1"/>
</dbReference>
<protein>
    <recommendedName>
        <fullName evidence="2">IkappaB kinase</fullName>
        <ecNumber evidence="2">2.7.11.10</ecNumber>
    </recommendedName>
</protein>
<evidence type="ECO:0000256" key="9">
    <source>
        <dbReference type="ARBA" id="ARBA00048789"/>
    </source>
</evidence>
<dbReference type="GO" id="GO:0045944">
    <property type="term" value="P:positive regulation of transcription by RNA polymerase II"/>
    <property type="evidence" value="ECO:0007669"/>
    <property type="project" value="TreeGrafter"/>
</dbReference>
<keyword evidence="4" id="KW-0723">Serine/threonine-protein kinase</keyword>
<feature type="compositionally biased region" description="Low complexity" evidence="10">
    <location>
        <begin position="641"/>
        <end position="659"/>
    </location>
</feature>
<dbReference type="Gene3D" id="1.10.510.10">
    <property type="entry name" value="Transferase(Phosphotransferase) domain 1"/>
    <property type="match status" value="1"/>
</dbReference>
<evidence type="ECO:0000313" key="12">
    <source>
        <dbReference type="EMBL" id="GMS90330.1"/>
    </source>
</evidence>
<dbReference type="InterPro" id="IPR000719">
    <property type="entry name" value="Prot_kinase_dom"/>
</dbReference>
<dbReference type="InterPro" id="IPR008271">
    <property type="entry name" value="Ser/Thr_kinase_AS"/>
</dbReference>
<dbReference type="GO" id="GO:0008384">
    <property type="term" value="F:IkappaB kinase activity"/>
    <property type="evidence" value="ECO:0007669"/>
    <property type="project" value="UniProtKB-EC"/>
</dbReference>
<feature type="region of interest" description="Disordered" evidence="10">
    <location>
        <begin position="622"/>
        <end position="662"/>
    </location>
</feature>
<evidence type="ECO:0000313" key="13">
    <source>
        <dbReference type="Proteomes" id="UP001432027"/>
    </source>
</evidence>
<comment type="subcellular location">
    <subcellularLocation>
        <location evidence="1">Cytoplasm</location>
    </subcellularLocation>
</comment>
<comment type="catalytic activity">
    <reaction evidence="9">
        <text>L-seryl-[I-kappa-B protein] + ATP = O-phospho-L-seryl-[I-kappa-B protein] + ADP + H(+)</text>
        <dbReference type="Rhea" id="RHEA:19073"/>
        <dbReference type="Rhea" id="RHEA-COMP:13698"/>
        <dbReference type="Rhea" id="RHEA-COMP:13699"/>
        <dbReference type="ChEBI" id="CHEBI:15378"/>
        <dbReference type="ChEBI" id="CHEBI:29999"/>
        <dbReference type="ChEBI" id="CHEBI:30616"/>
        <dbReference type="ChEBI" id="CHEBI:83421"/>
        <dbReference type="ChEBI" id="CHEBI:456216"/>
        <dbReference type="EC" id="2.7.11.10"/>
    </reaction>
</comment>
<dbReference type="PROSITE" id="PS50011">
    <property type="entry name" value="PROTEIN_KINASE_DOM"/>
    <property type="match status" value="1"/>
</dbReference>
<dbReference type="PROSITE" id="PS00108">
    <property type="entry name" value="PROTEIN_KINASE_ST"/>
    <property type="match status" value="1"/>
</dbReference>
<keyword evidence="13" id="KW-1185">Reference proteome</keyword>